<comment type="caution">
    <text evidence="2">The sequence shown here is derived from an EMBL/GenBank/DDBJ whole genome shotgun (WGS) entry which is preliminary data.</text>
</comment>
<evidence type="ECO:0008006" key="4">
    <source>
        <dbReference type="Google" id="ProtNLM"/>
    </source>
</evidence>
<dbReference type="RefSeq" id="WP_157543198.1">
    <property type="nucleotide sequence ID" value="NZ_WQLA01000007.1"/>
</dbReference>
<feature type="compositionally biased region" description="Polar residues" evidence="1">
    <location>
        <begin position="40"/>
        <end position="49"/>
    </location>
</feature>
<keyword evidence="3" id="KW-1185">Reference proteome</keyword>
<dbReference type="EMBL" id="WQLA01000007">
    <property type="protein sequence ID" value="MVN92890.1"/>
    <property type="molecule type" value="Genomic_DNA"/>
</dbReference>
<dbReference type="AlphaFoldDB" id="A0A6I4IC83"/>
<dbReference type="InterPro" id="IPR028082">
    <property type="entry name" value="Peripla_BP_I"/>
</dbReference>
<dbReference type="Proteomes" id="UP000434850">
    <property type="component" value="Unassembled WGS sequence"/>
</dbReference>
<name>A0A6I4IC83_9SPHI</name>
<protein>
    <recommendedName>
        <fullName evidence="4">Amino acid ABC transporter substrate-binding protein</fullName>
    </recommendedName>
</protein>
<evidence type="ECO:0000313" key="3">
    <source>
        <dbReference type="Proteomes" id="UP000434850"/>
    </source>
</evidence>
<dbReference type="OrthoDB" id="2149800at2"/>
<organism evidence="2 3">
    <name type="scientific">Mucilaginibacter aquatilis</name>
    <dbReference type="NCBI Taxonomy" id="1517760"/>
    <lineage>
        <taxon>Bacteria</taxon>
        <taxon>Pseudomonadati</taxon>
        <taxon>Bacteroidota</taxon>
        <taxon>Sphingobacteriia</taxon>
        <taxon>Sphingobacteriales</taxon>
        <taxon>Sphingobacteriaceae</taxon>
        <taxon>Mucilaginibacter</taxon>
    </lineage>
</organism>
<feature type="region of interest" description="Disordered" evidence="1">
    <location>
        <begin position="33"/>
        <end position="61"/>
    </location>
</feature>
<reference evidence="2 3" key="1">
    <citation type="submission" date="2019-12" db="EMBL/GenBank/DDBJ databases">
        <title>Mucilaginibacter sp. HME9299 genome sequencing and assembly.</title>
        <authorList>
            <person name="Kang H."/>
            <person name="Kim H."/>
            <person name="Joh K."/>
        </authorList>
    </citation>
    <scope>NUCLEOTIDE SEQUENCE [LARGE SCALE GENOMIC DNA]</scope>
    <source>
        <strain evidence="2 3">HME9299</strain>
    </source>
</reference>
<dbReference type="Gene3D" id="3.40.50.2300">
    <property type="match status" value="2"/>
</dbReference>
<dbReference type="SUPFAM" id="SSF53822">
    <property type="entry name" value="Periplasmic binding protein-like I"/>
    <property type="match status" value="1"/>
</dbReference>
<proteinExistence type="predicted"/>
<sequence>MTSAQNHPLPLSGNKIKLWLLALILISACSPKVQPVGKTRPSQPSTSTVPAKDKKTPASTDKTVVKPQATKVSSFALLLPFSLDNLNSVKGYSAAQLKSANIAVDYYQGFRLALDSLTAQGYNYKLQVFDTKDDAGATHGLSLNPAVNSSNLIVGPVFPQGIKTFIGKPQKLKRPLLSPLAPAAPEEFADANLITINPPLEYHAIAAARFVKGRIKPVKIFILSSGYSDDKKFASPFKMAIDTLSKRKIQVVYTTISKGNLTPLRPHLNNKVENVFIIPSINQQFLSVTLRSLDTLSRKYPVTVIGHPSWEKLSFLKADILQRIKAHITSAERLNYRAAATVHFIRAYRKAYNSEPSSYAYKGFDQAMYFGNVMAQDGNELDHLDKHRYKALHNEFNFIKRPGLGWINTHVGIYKYANFELKQVE</sequence>
<accession>A0A6I4IC83</accession>
<dbReference type="CDD" id="cd06268">
    <property type="entry name" value="PBP1_ABC_transporter_LIVBP-like"/>
    <property type="match status" value="1"/>
</dbReference>
<evidence type="ECO:0000313" key="2">
    <source>
        <dbReference type="EMBL" id="MVN92890.1"/>
    </source>
</evidence>
<gene>
    <name evidence="2" type="ORF">GO816_17285</name>
</gene>
<evidence type="ECO:0000256" key="1">
    <source>
        <dbReference type="SAM" id="MobiDB-lite"/>
    </source>
</evidence>